<proteinExistence type="predicted"/>
<organism evidence="1 2">
    <name type="scientific">Seminavis robusta</name>
    <dbReference type="NCBI Taxonomy" id="568900"/>
    <lineage>
        <taxon>Eukaryota</taxon>
        <taxon>Sar</taxon>
        <taxon>Stramenopiles</taxon>
        <taxon>Ochrophyta</taxon>
        <taxon>Bacillariophyta</taxon>
        <taxon>Bacillariophyceae</taxon>
        <taxon>Bacillariophycidae</taxon>
        <taxon>Naviculales</taxon>
        <taxon>Naviculaceae</taxon>
        <taxon>Seminavis</taxon>
    </lineage>
</organism>
<comment type="caution">
    <text evidence="1">The sequence shown here is derived from an EMBL/GenBank/DDBJ whole genome shotgun (WGS) entry which is preliminary data.</text>
</comment>
<evidence type="ECO:0000313" key="1">
    <source>
        <dbReference type="EMBL" id="CAB9497426.1"/>
    </source>
</evidence>
<reference evidence="1" key="1">
    <citation type="submission" date="2020-06" db="EMBL/GenBank/DDBJ databases">
        <authorList>
            <consortium name="Plant Systems Biology data submission"/>
        </authorList>
    </citation>
    <scope>NUCLEOTIDE SEQUENCE</scope>
    <source>
        <strain evidence="1">D6</strain>
    </source>
</reference>
<keyword evidence="2" id="KW-1185">Reference proteome</keyword>
<protein>
    <submittedName>
        <fullName evidence="1">Uncharacterized protein</fullName>
    </submittedName>
</protein>
<dbReference type="EMBL" id="CAICTM010000019">
    <property type="protein sequence ID" value="CAB9497426.1"/>
    <property type="molecule type" value="Genomic_DNA"/>
</dbReference>
<evidence type="ECO:0000313" key="2">
    <source>
        <dbReference type="Proteomes" id="UP001153069"/>
    </source>
</evidence>
<accession>A0A9N8H1M3</accession>
<sequence>MHNFPLAIIRHSTYNWIQGQKRKVRKKELSPSQKNQLEGLGIDLFDRIWKANEAWRRQVGGNDIVWWIAKVQVFDGKLPGSPAILNKSSFGKLGLPATQIEKEGLAASLRIETGETRVLLEPKGCNVVKVIYLEGTCLCILLGFLSR</sequence>
<name>A0A9N8H1M3_9STRA</name>
<dbReference type="AlphaFoldDB" id="A0A9N8H1M3"/>
<gene>
    <name evidence="1" type="ORF">SEMRO_19_G013750.1</name>
</gene>
<dbReference type="Proteomes" id="UP001153069">
    <property type="component" value="Unassembled WGS sequence"/>
</dbReference>